<reference evidence="3" key="1">
    <citation type="journal article" date="2014" name="Int. J. Syst. Evol. Microbiol.">
        <title>Complete genome sequence of Corynebacterium casei LMG S-19264T (=DSM 44701T), isolated from a smear-ripened cheese.</title>
        <authorList>
            <consortium name="US DOE Joint Genome Institute (JGI-PGF)"/>
            <person name="Walter F."/>
            <person name="Albersmeier A."/>
            <person name="Kalinowski J."/>
            <person name="Ruckert C."/>
        </authorList>
    </citation>
    <scope>NUCLEOTIDE SEQUENCE [LARGE SCALE GENOMIC DNA]</scope>
    <source>
        <strain evidence="3">CGMCC 4.163</strain>
    </source>
</reference>
<feature type="compositionally biased region" description="Polar residues" evidence="1">
    <location>
        <begin position="67"/>
        <end position="85"/>
    </location>
</feature>
<evidence type="ECO:0000259" key="2">
    <source>
        <dbReference type="Pfam" id="PF26450"/>
    </source>
</evidence>
<evidence type="ECO:0000313" key="3">
    <source>
        <dbReference type="EMBL" id="MFC7257067.1"/>
    </source>
</evidence>
<sequence length="85" mass="9856">MSERPSRPILEALPPATLLETNNRRLIRGGVTCMHDVETVREYVGYENRHQCRRWVLRMLADRATTLRESTPDEGTSESQTHSLY</sequence>
<feature type="region of interest" description="Disordered" evidence="1">
    <location>
        <begin position="66"/>
        <end position="85"/>
    </location>
</feature>
<reference evidence="3" key="3">
    <citation type="submission" date="2024-09" db="EMBL/GenBank/DDBJ databases">
        <authorList>
            <person name="Sun Q."/>
        </authorList>
    </citation>
    <scope>NUCLEOTIDE SEQUENCE</scope>
    <source>
        <strain evidence="3">CGMCC 4.163</strain>
    </source>
</reference>
<accession>A0ABD6A2C3</accession>
<keyword evidence="5" id="KW-1185">Reference proteome</keyword>
<organism evidence="3 5">
    <name type="scientific">Haloplanus litoreus</name>
    <dbReference type="NCBI Taxonomy" id="767515"/>
    <lineage>
        <taxon>Archaea</taxon>
        <taxon>Methanobacteriati</taxon>
        <taxon>Methanobacteriota</taxon>
        <taxon>Stenosarchaea group</taxon>
        <taxon>Halobacteria</taxon>
        <taxon>Halobacteriales</taxon>
        <taxon>Haloferacaceae</taxon>
        <taxon>Haloplanus</taxon>
    </lineage>
</organism>
<protein>
    <recommendedName>
        <fullName evidence="2">DUF8129 domain-containing protein</fullName>
    </recommendedName>
</protein>
<dbReference type="RefSeq" id="WP_340696284.1">
    <property type="nucleotide sequence ID" value="NZ_JBHTAT010000004.1"/>
</dbReference>
<comment type="caution">
    <text evidence="3">The sequence shown here is derived from an EMBL/GenBank/DDBJ whole genome shotgun (WGS) entry which is preliminary data.</text>
</comment>
<dbReference type="Proteomes" id="UP001596434">
    <property type="component" value="Unassembled WGS sequence"/>
</dbReference>
<name>A0ABD6A2C3_9EURY</name>
<dbReference type="AlphaFoldDB" id="A0ABD6A2C3"/>
<dbReference type="InterPro" id="IPR058442">
    <property type="entry name" value="DUF8129"/>
</dbReference>
<evidence type="ECO:0000256" key="1">
    <source>
        <dbReference type="SAM" id="MobiDB-lite"/>
    </source>
</evidence>
<dbReference type="EMBL" id="JBHTAT010000004">
    <property type="protein sequence ID" value="MFC7257234.1"/>
    <property type="molecule type" value="Genomic_DNA"/>
</dbReference>
<feature type="domain" description="DUF8129" evidence="2">
    <location>
        <begin position="15"/>
        <end position="69"/>
    </location>
</feature>
<dbReference type="EMBL" id="JBHTAT010000004">
    <property type="protein sequence ID" value="MFC7257067.1"/>
    <property type="molecule type" value="Genomic_DNA"/>
</dbReference>
<proteinExistence type="predicted"/>
<dbReference type="GeneID" id="96955530"/>
<dbReference type="Pfam" id="PF26450">
    <property type="entry name" value="DUF8129"/>
    <property type="match status" value="1"/>
</dbReference>
<evidence type="ECO:0000313" key="4">
    <source>
        <dbReference type="EMBL" id="MFC7257234.1"/>
    </source>
</evidence>
<evidence type="ECO:0000313" key="5">
    <source>
        <dbReference type="Proteomes" id="UP001596434"/>
    </source>
</evidence>
<gene>
    <name evidence="3" type="ORF">ACFQKE_17555</name>
    <name evidence="4" type="ORF">ACFQKE_18410</name>
</gene>
<reference evidence="5" key="2">
    <citation type="journal article" date="2019" name="Int. J. Syst. Evol. Microbiol.">
        <title>The Global Catalogue of Microorganisms (GCM) 10K type strain sequencing project: providing services to taxonomists for standard genome sequencing and annotation.</title>
        <authorList>
            <consortium name="The Broad Institute Genomics Platform"/>
            <consortium name="The Broad Institute Genome Sequencing Center for Infectious Disease"/>
            <person name="Wu L."/>
            <person name="Ma J."/>
        </authorList>
    </citation>
    <scope>NUCLEOTIDE SEQUENCE [LARGE SCALE GENOMIC DNA]</scope>
    <source>
        <strain evidence="5">GX21</strain>
    </source>
</reference>